<sequence length="158" mass="17181">MAEPDDTLAAATRRIDLARLRELAQGPAGEGLVRIARILLDLYNTRQDRRLTLAEFERDPGRVLADLDKTGPRRLTATDGDGAEAVLIGRDRLALLIETIMTTLQPKLATAGDLYEHLAHDGPPHPLAANPPALSYEMPSLADVLGRPVILPKPERGL</sequence>
<protein>
    <submittedName>
        <fullName evidence="1">Uncharacterized protein</fullName>
    </submittedName>
</protein>
<evidence type="ECO:0000313" key="2">
    <source>
        <dbReference type="Proteomes" id="UP000257706"/>
    </source>
</evidence>
<comment type="caution">
    <text evidence="1">The sequence shown here is derived from an EMBL/GenBank/DDBJ whole genome shotgun (WGS) entry which is preliminary data.</text>
</comment>
<accession>A0A3B9IKG3</accession>
<reference evidence="1 2" key="1">
    <citation type="journal article" date="2018" name="Nat. Biotechnol.">
        <title>A standardized bacterial taxonomy based on genome phylogeny substantially revises the tree of life.</title>
        <authorList>
            <person name="Parks D.H."/>
            <person name="Chuvochina M."/>
            <person name="Waite D.W."/>
            <person name="Rinke C."/>
            <person name="Skarshewski A."/>
            <person name="Chaumeil P.A."/>
            <person name="Hugenholtz P."/>
        </authorList>
    </citation>
    <scope>NUCLEOTIDE SEQUENCE [LARGE SCALE GENOMIC DNA]</scope>
    <source>
        <strain evidence="1">UBA8739</strain>
    </source>
</reference>
<dbReference type="AlphaFoldDB" id="A0A3B9IKG3"/>
<dbReference type="Proteomes" id="UP000257706">
    <property type="component" value="Unassembled WGS sequence"/>
</dbReference>
<proteinExistence type="predicted"/>
<gene>
    <name evidence="1" type="ORF">DCK97_13175</name>
</gene>
<name>A0A3B9IKG3_9PROT</name>
<organism evidence="1 2">
    <name type="scientific">Tistrella mobilis</name>
    <dbReference type="NCBI Taxonomy" id="171437"/>
    <lineage>
        <taxon>Bacteria</taxon>
        <taxon>Pseudomonadati</taxon>
        <taxon>Pseudomonadota</taxon>
        <taxon>Alphaproteobacteria</taxon>
        <taxon>Geminicoccales</taxon>
        <taxon>Geminicoccaceae</taxon>
        <taxon>Tistrella</taxon>
    </lineage>
</organism>
<evidence type="ECO:0000313" key="1">
    <source>
        <dbReference type="EMBL" id="HAE48364.1"/>
    </source>
</evidence>
<dbReference type="EMBL" id="DMAI01000209">
    <property type="protein sequence ID" value="HAE48364.1"/>
    <property type="molecule type" value="Genomic_DNA"/>
</dbReference>